<dbReference type="InterPro" id="IPR018838">
    <property type="entry name" value="ZGRF1-like_N"/>
</dbReference>
<feature type="compositionally biased region" description="Polar residues" evidence="1">
    <location>
        <begin position="261"/>
        <end position="282"/>
    </location>
</feature>
<dbReference type="Proteomes" id="UP001610563">
    <property type="component" value="Unassembled WGS sequence"/>
</dbReference>
<feature type="compositionally biased region" description="Low complexity" evidence="1">
    <location>
        <begin position="239"/>
        <end position="251"/>
    </location>
</feature>
<organism evidence="3 4">
    <name type="scientific">Aspergillus keveii</name>
    <dbReference type="NCBI Taxonomy" id="714993"/>
    <lineage>
        <taxon>Eukaryota</taxon>
        <taxon>Fungi</taxon>
        <taxon>Dikarya</taxon>
        <taxon>Ascomycota</taxon>
        <taxon>Pezizomycotina</taxon>
        <taxon>Eurotiomycetes</taxon>
        <taxon>Eurotiomycetidae</taxon>
        <taxon>Eurotiales</taxon>
        <taxon>Aspergillaceae</taxon>
        <taxon>Aspergillus</taxon>
        <taxon>Aspergillus subgen. Nidulantes</taxon>
    </lineage>
</organism>
<feature type="compositionally biased region" description="Polar residues" evidence="1">
    <location>
        <begin position="305"/>
        <end position="335"/>
    </location>
</feature>
<gene>
    <name evidence="3" type="ORF">BJX66DRAFT_335477</name>
</gene>
<feature type="compositionally biased region" description="Polar residues" evidence="1">
    <location>
        <begin position="564"/>
        <end position="595"/>
    </location>
</feature>
<comment type="caution">
    <text evidence="3">The sequence shown here is derived from an EMBL/GenBank/DDBJ whole genome shotgun (WGS) entry which is preliminary data.</text>
</comment>
<dbReference type="InterPro" id="IPR052800">
    <property type="entry name" value="DNA_Repair_Helicase_ZGRF1"/>
</dbReference>
<keyword evidence="4" id="KW-1185">Reference proteome</keyword>
<dbReference type="EMBL" id="JBFTWV010000022">
    <property type="protein sequence ID" value="KAL2797019.1"/>
    <property type="molecule type" value="Genomic_DNA"/>
</dbReference>
<feature type="compositionally biased region" description="Polar residues" evidence="1">
    <location>
        <begin position="206"/>
        <end position="224"/>
    </location>
</feature>
<feature type="domain" description="5'-3' DNA helicase ZGRF1-like N-terminal" evidence="2">
    <location>
        <begin position="27"/>
        <end position="107"/>
    </location>
</feature>
<protein>
    <recommendedName>
        <fullName evidence="2">5'-3' DNA helicase ZGRF1-like N-terminal domain-containing protein</fullName>
    </recommendedName>
</protein>
<evidence type="ECO:0000256" key="1">
    <source>
        <dbReference type="SAM" id="MobiDB-lite"/>
    </source>
</evidence>
<reference evidence="3 4" key="1">
    <citation type="submission" date="2024-07" db="EMBL/GenBank/DDBJ databases">
        <title>Section-level genome sequencing and comparative genomics of Aspergillus sections Usti and Cavernicolus.</title>
        <authorList>
            <consortium name="Lawrence Berkeley National Laboratory"/>
            <person name="Nybo J.L."/>
            <person name="Vesth T.C."/>
            <person name="Theobald S."/>
            <person name="Frisvad J.C."/>
            <person name="Larsen T.O."/>
            <person name="Kjaerboelling I."/>
            <person name="Rothschild-Mancinelli K."/>
            <person name="Lyhne E.K."/>
            <person name="Kogle M.E."/>
            <person name="Barry K."/>
            <person name="Clum A."/>
            <person name="Na H."/>
            <person name="Ledsgaard L."/>
            <person name="Lin J."/>
            <person name="Lipzen A."/>
            <person name="Kuo A."/>
            <person name="Riley R."/>
            <person name="Mondo S."/>
            <person name="Labutti K."/>
            <person name="Haridas S."/>
            <person name="Pangalinan J."/>
            <person name="Salamov A.A."/>
            <person name="Simmons B.A."/>
            <person name="Magnuson J.K."/>
            <person name="Chen J."/>
            <person name="Drula E."/>
            <person name="Henrissat B."/>
            <person name="Wiebenga A."/>
            <person name="Lubbers R.J."/>
            <person name="Gomes A.C."/>
            <person name="Makela M.R."/>
            <person name="Stajich J."/>
            <person name="Grigoriev I.V."/>
            <person name="Mortensen U.H."/>
            <person name="De Vries R.P."/>
            <person name="Baker S.E."/>
            <person name="Andersen M.R."/>
        </authorList>
    </citation>
    <scope>NUCLEOTIDE SEQUENCE [LARGE SCALE GENOMIC DNA]</scope>
    <source>
        <strain evidence="3 4">CBS 209.92</strain>
    </source>
</reference>
<feature type="compositionally biased region" description="Polar residues" evidence="1">
    <location>
        <begin position="499"/>
        <end position="512"/>
    </location>
</feature>
<feature type="region of interest" description="Disordered" evidence="1">
    <location>
        <begin position="564"/>
        <end position="667"/>
    </location>
</feature>
<proteinExistence type="predicted"/>
<feature type="compositionally biased region" description="Polar residues" evidence="1">
    <location>
        <begin position="185"/>
        <end position="197"/>
    </location>
</feature>
<name>A0ABR4GDA6_9EURO</name>
<feature type="region of interest" description="Disordered" evidence="1">
    <location>
        <begin position="114"/>
        <end position="141"/>
    </location>
</feature>
<dbReference type="Pfam" id="PF10382">
    <property type="entry name" value="ZGRF1-like_N"/>
    <property type="match status" value="1"/>
</dbReference>
<dbReference type="PANTHER" id="PTHR28535:SF1">
    <property type="entry name" value="PROTEIN ZGRF1"/>
    <property type="match status" value="1"/>
</dbReference>
<dbReference type="PANTHER" id="PTHR28535">
    <property type="entry name" value="ZINC FINGER GRF-TYPE CONTAINING 1"/>
    <property type="match status" value="1"/>
</dbReference>
<feature type="compositionally biased region" description="Polar residues" evidence="1">
    <location>
        <begin position="157"/>
        <end position="173"/>
    </location>
</feature>
<evidence type="ECO:0000259" key="2">
    <source>
        <dbReference type="Pfam" id="PF10382"/>
    </source>
</evidence>
<feature type="region of interest" description="Disordered" evidence="1">
    <location>
        <begin position="154"/>
        <end position="406"/>
    </location>
</feature>
<feature type="region of interest" description="Disordered" evidence="1">
    <location>
        <begin position="441"/>
        <end position="461"/>
    </location>
</feature>
<accession>A0ABR4GDA6</accession>
<feature type="compositionally biased region" description="Polar residues" evidence="1">
    <location>
        <begin position="612"/>
        <end position="637"/>
    </location>
</feature>
<evidence type="ECO:0000313" key="3">
    <source>
        <dbReference type="EMBL" id="KAL2797019.1"/>
    </source>
</evidence>
<evidence type="ECO:0000313" key="4">
    <source>
        <dbReference type="Proteomes" id="UP001610563"/>
    </source>
</evidence>
<feature type="region of interest" description="Disordered" evidence="1">
    <location>
        <begin position="499"/>
        <end position="519"/>
    </location>
</feature>
<sequence length="667" mass="73795">MSLFTPRSSASRAPDLTVPATQGTAPVIKFRCLFTHDVRRKAKRWQDGFLRFHTFNKRVMVYDNGGYFIGDLHYRAPEGIQDGDELELDKGVLIQVCETLEQSETDISVLYRNKATTSPPQPNGPPSSARSPAPRPLPSLQASRSLNDLLGIRKTPVPQSRSPYEQRQRQVGTPQYERPAKRQRTASPERTSPSSAQGVVDLSDSPPRNQQITHSEPRCSSTTAVARPRFHIASTGNGASNRSITASSRSSQPAQRDPTSRSHNNNLVQRPVESSKTATLNHSELDQHRPPQPALRDQQRAPISRPQNNTMNQRPVGSLGDITSRQSELSQTRPPQSVLKDQRDPTPRPQNSSAGIQRPPESIGAITSKQSEPQNPPPQSVSRDTRPSLGPDPPINPLRLTCGNPRRKLMYRESSSPRPQGDPEIKLVPTSSDFMISDDELFNEDNLGPNQPQPHSSEPRQIKREEDLDVSFTAAHANSHNLVCVPNFRQFLNNNVPSERLLPQNSTTTGSPNLPPRTVPWLRNSRTVQRHVQPQGTLPANANHHNPGISSNFRASFLNNIPSEHQLPQTTTPSGPSNIPSRTIPTLPSASSIQPQMPFPRPRSAVLRKSYSDTSAINSFQTRPLTTATNSPLNPATDTKDNSEQGPWTSEALDLFDFWPPGRPKPT</sequence>